<dbReference type="Proteomes" id="UP000596661">
    <property type="component" value="Chromosome 2"/>
</dbReference>
<dbReference type="FunFam" id="3.40.50.2000:FF:000120">
    <property type="entry name" value="UDP-glycosyltransferase 76C1"/>
    <property type="match status" value="1"/>
</dbReference>
<reference evidence="2" key="2">
    <citation type="submission" date="2021-03" db="UniProtKB">
        <authorList>
            <consortium name="EnsemblPlants"/>
        </authorList>
    </citation>
    <scope>IDENTIFICATION</scope>
</reference>
<accession>A0A803R249</accession>
<reference evidence="2" key="1">
    <citation type="submission" date="2018-11" db="EMBL/GenBank/DDBJ databases">
        <authorList>
            <person name="Grassa J C."/>
        </authorList>
    </citation>
    <scope>NUCLEOTIDE SEQUENCE [LARGE SCALE GENOMIC DNA]</scope>
</reference>
<gene>
    <name evidence="2" type="primary">LOC115707668</name>
</gene>
<name>A0A803R249_CANSA</name>
<proteinExistence type="inferred from homology"/>
<protein>
    <submittedName>
        <fullName evidence="2">Uncharacterized protein</fullName>
    </submittedName>
</protein>
<dbReference type="PANTHER" id="PTHR11926:SF1374">
    <property type="entry name" value="UDP-GLYCOSYLTRANSFERASE 76F1-RELATED"/>
    <property type="match status" value="1"/>
</dbReference>
<dbReference type="Gramene" id="novel_model_417_5bd9a17a.2.5bd9b134">
    <property type="protein sequence ID" value="cds.novel_model_417_5bd9a17a.2.5bd9b134"/>
    <property type="gene ID" value="novel_gene_243_5bd9a17a"/>
</dbReference>
<dbReference type="AlphaFoldDB" id="A0A803R249"/>
<keyword evidence="3" id="KW-1185">Reference proteome</keyword>
<dbReference type="PANTHER" id="PTHR11926">
    <property type="entry name" value="GLUCOSYL/GLUCURONOSYL TRANSFERASES"/>
    <property type="match status" value="1"/>
</dbReference>
<evidence type="ECO:0000313" key="3">
    <source>
        <dbReference type="Proteomes" id="UP000596661"/>
    </source>
</evidence>
<dbReference type="EnsemblPlants" id="novel_model_417_5bd9a17a.2.5bd9b134">
    <property type="protein sequence ID" value="cds.novel_model_417_5bd9a17a.2.5bd9b134"/>
    <property type="gene ID" value="novel_gene_243_5bd9a17a"/>
</dbReference>
<sequence length="179" mass="19869">MEQQQQIKRLRLVLFPLPLQGHINPMLELATILYSKGFSITLIHINFNSPNPSNHPHFTFHSIPHSLSEAEATTKDAISLITHLNINCVEPFKECLARLISNALDNESVCCLIADAMFHFTQAVADSLKLPRLVIRTTSATSFGIFPAFPLLLQKGYLPLQGPLSTTLFSPKVLLLLLG</sequence>
<dbReference type="GO" id="GO:0080043">
    <property type="term" value="F:quercetin 3-O-glucosyltransferase activity"/>
    <property type="evidence" value="ECO:0007669"/>
    <property type="project" value="TreeGrafter"/>
</dbReference>
<organism evidence="2 3">
    <name type="scientific">Cannabis sativa</name>
    <name type="common">Hemp</name>
    <name type="synonym">Marijuana</name>
    <dbReference type="NCBI Taxonomy" id="3483"/>
    <lineage>
        <taxon>Eukaryota</taxon>
        <taxon>Viridiplantae</taxon>
        <taxon>Streptophyta</taxon>
        <taxon>Embryophyta</taxon>
        <taxon>Tracheophyta</taxon>
        <taxon>Spermatophyta</taxon>
        <taxon>Magnoliopsida</taxon>
        <taxon>eudicotyledons</taxon>
        <taxon>Gunneridae</taxon>
        <taxon>Pentapetalae</taxon>
        <taxon>rosids</taxon>
        <taxon>fabids</taxon>
        <taxon>Rosales</taxon>
        <taxon>Cannabaceae</taxon>
        <taxon>Cannabis</taxon>
    </lineage>
</organism>
<dbReference type="GO" id="GO:0080044">
    <property type="term" value="F:quercetin 7-O-glucosyltransferase activity"/>
    <property type="evidence" value="ECO:0007669"/>
    <property type="project" value="TreeGrafter"/>
</dbReference>
<dbReference type="SUPFAM" id="SSF53756">
    <property type="entry name" value="UDP-Glycosyltransferase/glycogen phosphorylase"/>
    <property type="match status" value="1"/>
</dbReference>
<dbReference type="EMBL" id="UZAU01000117">
    <property type="status" value="NOT_ANNOTATED_CDS"/>
    <property type="molecule type" value="Genomic_DNA"/>
</dbReference>
<dbReference type="Gene3D" id="3.40.50.2000">
    <property type="entry name" value="Glycogen Phosphorylase B"/>
    <property type="match status" value="1"/>
</dbReference>
<evidence type="ECO:0000256" key="1">
    <source>
        <dbReference type="ARBA" id="ARBA00009995"/>
    </source>
</evidence>
<evidence type="ECO:0000313" key="2">
    <source>
        <dbReference type="EnsemblPlants" id="cds.novel_model_417_5bd9a17a.2.5bd9b134"/>
    </source>
</evidence>
<comment type="similarity">
    <text evidence="1">Belongs to the UDP-glycosyltransferase family.</text>
</comment>